<evidence type="ECO:0000256" key="2">
    <source>
        <dbReference type="ARBA" id="ARBA00011322"/>
    </source>
</evidence>
<dbReference type="Proteomes" id="UP000199139">
    <property type="component" value="Unassembled WGS sequence"/>
</dbReference>
<feature type="coiled-coil region" evidence="4">
    <location>
        <begin position="543"/>
        <end position="570"/>
    </location>
</feature>
<dbReference type="RefSeq" id="WP_062319382.1">
    <property type="nucleotide sequence ID" value="NZ_BJWJ01000010.1"/>
</dbReference>
<feature type="coiled-coil region" evidence="4">
    <location>
        <begin position="837"/>
        <end position="864"/>
    </location>
</feature>
<dbReference type="InterPro" id="IPR027417">
    <property type="entry name" value="P-loop_NTPase"/>
</dbReference>
<dbReference type="InterPro" id="IPR038729">
    <property type="entry name" value="Rad50/SbcC_AAA"/>
</dbReference>
<evidence type="ECO:0000313" key="9">
    <source>
        <dbReference type="Proteomes" id="UP000199139"/>
    </source>
</evidence>
<dbReference type="GO" id="GO:0016887">
    <property type="term" value="F:ATP hydrolysis activity"/>
    <property type="evidence" value="ECO:0007669"/>
    <property type="project" value="InterPro"/>
</dbReference>
<dbReference type="GO" id="GO:0006302">
    <property type="term" value="P:double-strand break repair"/>
    <property type="evidence" value="ECO:0007669"/>
    <property type="project" value="InterPro"/>
</dbReference>
<reference evidence="8 9" key="1">
    <citation type="submission" date="2016-10" db="EMBL/GenBank/DDBJ databases">
        <authorList>
            <person name="de Groot N.N."/>
        </authorList>
    </citation>
    <scope>NUCLEOTIDE SEQUENCE [LARGE SCALE GENOMIC DNA]</scope>
    <source>
        <strain evidence="8 9">DSM 17074</strain>
    </source>
</reference>
<evidence type="ECO:0000313" key="10">
    <source>
        <dbReference type="Proteomes" id="UP000321773"/>
    </source>
</evidence>
<dbReference type="AlphaFoldDB" id="A0A1I6SYZ6"/>
<keyword evidence="8" id="KW-0540">Nuclease</keyword>
<dbReference type="OrthoDB" id="9795626at2"/>
<reference evidence="7 10" key="2">
    <citation type="submission" date="2019-07" db="EMBL/GenBank/DDBJ databases">
        <title>Whole genome shotgun sequence of Halolactibacillus miurensis NBRC 100873.</title>
        <authorList>
            <person name="Hosoyama A."/>
            <person name="Uohara A."/>
            <person name="Ohji S."/>
            <person name="Ichikawa N."/>
        </authorList>
    </citation>
    <scope>NUCLEOTIDE SEQUENCE [LARGE SCALE GENOMIC DNA]</scope>
    <source>
        <strain evidence="7 10">NBRC 100873</strain>
    </source>
</reference>
<keyword evidence="8" id="KW-0378">Hydrolase</keyword>
<dbReference type="Proteomes" id="UP000321773">
    <property type="component" value="Unassembled WGS sequence"/>
</dbReference>
<keyword evidence="4" id="KW-0175">Coiled coil</keyword>
<feature type="region of interest" description="Disordered" evidence="5">
    <location>
        <begin position="246"/>
        <end position="266"/>
    </location>
</feature>
<dbReference type="PANTHER" id="PTHR32114">
    <property type="entry name" value="ABC TRANSPORTER ABCH.3"/>
    <property type="match status" value="1"/>
</dbReference>
<dbReference type="Pfam" id="PF13476">
    <property type="entry name" value="AAA_23"/>
    <property type="match status" value="1"/>
</dbReference>
<organism evidence="8 9">
    <name type="scientific">Halolactibacillus miurensis</name>
    <dbReference type="NCBI Taxonomy" id="306541"/>
    <lineage>
        <taxon>Bacteria</taxon>
        <taxon>Bacillati</taxon>
        <taxon>Bacillota</taxon>
        <taxon>Bacilli</taxon>
        <taxon>Bacillales</taxon>
        <taxon>Bacillaceae</taxon>
        <taxon>Halolactibacillus</taxon>
    </lineage>
</organism>
<evidence type="ECO:0000256" key="5">
    <source>
        <dbReference type="SAM" id="MobiDB-lite"/>
    </source>
</evidence>
<feature type="coiled-coil region" evidence="4">
    <location>
        <begin position="602"/>
        <end position="737"/>
    </location>
</feature>
<evidence type="ECO:0000259" key="6">
    <source>
        <dbReference type="Pfam" id="PF13476"/>
    </source>
</evidence>
<protein>
    <recommendedName>
        <fullName evidence="3">Nuclease SbcCD subunit C</fullName>
    </recommendedName>
</protein>
<dbReference type="GO" id="GO:0004527">
    <property type="term" value="F:exonuclease activity"/>
    <property type="evidence" value="ECO:0007669"/>
    <property type="project" value="UniProtKB-KW"/>
</dbReference>
<evidence type="ECO:0000313" key="7">
    <source>
        <dbReference type="EMBL" id="GEM04268.1"/>
    </source>
</evidence>
<evidence type="ECO:0000256" key="3">
    <source>
        <dbReference type="ARBA" id="ARBA00013368"/>
    </source>
</evidence>
<dbReference type="EMBL" id="BJWJ01000010">
    <property type="protein sequence ID" value="GEM04268.1"/>
    <property type="molecule type" value="Genomic_DNA"/>
</dbReference>
<name>A0A1I6SYZ6_9BACI</name>
<evidence type="ECO:0000256" key="1">
    <source>
        <dbReference type="ARBA" id="ARBA00006930"/>
    </source>
</evidence>
<sequence>MRTLFLEFQAFGPYKHKQTLDFTELGEESLFLITGPTGAGKTTIFDAICFSLYGKASGTDRDHDTLRSDFSSHDTDTFVRFTFSVGDETYRVLRKPKQWIPKLRGEGLKEEPATAVLETCIDGAFVVTESKINEVNDKIKRVLGLDYDQFLKMIMIPQGEFRRLISENSQEREQILQKLFQTAKYAELQDYFKDKAKEQAQQLADLQQRLQFEWQRIPWDSEVEVDQLTTTQLIERLETKMRETKQHIQHNETKQTELKQSMDQKNRALQHQTHLLEAFSDYETKQQELAVLLEKEPEITKKRQTLEAAEKAATLDYYYQDYQSRKQEVQNKSTERDTVLKKVANVTQAFHEQQAEFDRLHKQVDTFDSVKDDLKAAKQQREDWLTYEKKTDSLIEQGNHLRTLTETYEEKQATLSTLATAIKEKEVILNARHEMEASYLKVLNEQEKQETVLKKLSEAKTATQTLAQLRKTYKDEQTQLQSFETAVEKAKQKETETDKRWRDGYANRLKEALSSGEPCPVCGSKEHPGARHTQVALVSDAVLQAAKTDREQKEQALRQKQAELAELKLKGTYQREKVDGLLKDVSKDNASTSDVSALQEWIDEREAQLTDVKKEVKHYEEQKRRLSELGTTLEKETKQYSNLEAELNALMDTIVKEKETVQKLETECELLKQRLPIAEMTFRQFEAQFKDKQTKLKTFEIEYEQADKKRRQLETDKQTLETELNSLTRYLTELREKETDRQAAFQQQLIDSAFHSEADFLTARQPADVRETLKREIQTFDEARQTLAVHINTLTDRINDQEKPDIAPLKAELSVLDERYNTLVKETTRLEELFELMAQVRKKVNQQLDTIKQAEQQYQTIKKLADLSRGENHLKLSFERFVLSSFLDDILVKANQRLVELTDYRYQLRRSHEIAKRGAQSGLDLEVIDHHTSKVRSVKTLSGGEGFKASLSLALGMADVVQAYSGGIQLDTLFIDEGFGTLDDISLEQAINTLKGLSQKNRILGIISHVPQLKEEIYAKLDITTSPNGSDAAFSF</sequence>
<dbReference type="Pfam" id="PF13558">
    <property type="entry name" value="SbcC_Walker_B"/>
    <property type="match status" value="1"/>
</dbReference>
<proteinExistence type="inferred from homology"/>
<keyword evidence="8" id="KW-0269">Exonuclease</keyword>
<gene>
    <name evidence="7" type="primary">sbcC</name>
    <name evidence="7" type="ORF">HMI01_12560</name>
    <name evidence="8" type="ORF">SAMN05421668_11159</name>
</gene>
<accession>A0A1I6SYZ6</accession>
<dbReference type="Gene3D" id="3.40.50.300">
    <property type="entry name" value="P-loop containing nucleotide triphosphate hydrolases"/>
    <property type="match status" value="2"/>
</dbReference>
<comment type="subunit">
    <text evidence="2">Heterodimer of SbcC and SbcD.</text>
</comment>
<comment type="similarity">
    <text evidence="1">Belongs to the SMC family. SbcC subfamily.</text>
</comment>
<evidence type="ECO:0000256" key="4">
    <source>
        <dbReference type="SAM" id="Coils"/>
    </source>
</evidence>
<dbReference type="PANTHER" id="PTHR32114:SF2">
    <property type="entry name" value="ABC TRANSPORTER ABCH.3"/>
    <property type="match status" value="1"/>
</dbReference>
<dbReference type="SUPFAM" id="SSF52540">
    <property type="entry name" value="P-loop containing nucleoside triphosphate hydrolases"/>
    <property type="match status" value="2"/>
</dbReference>
<evidence type="ECO:0000313" key="8">
    <source>
        <dbReference type="EMBL" id="SFS82073.1"/>
    </source>
</evidence>
<feature type="coiled-coil region" evidence="4">
    <location>
        <begin position="459"/>
        <end position="493"/>
    </location>
</feature>
<dbReference type="EMBL" id="FPAI01000011">
    <property type="protein sequence ID" value="SFS82073.1"/>
    <property type="molecule type" value="Genomic_DNA"/>
</dbReference>
<feature type="domain" description="Rad50/SbcC-type AAA" evidence="6">
    <location>
        <begin position="6"/>
        <end position="211"/>
    </location>
</feature>
<keyword evidence="10" id="KW-1185">Reference proteome</keyword>
<dbReference type="STRING" id="306541.SAMN05421668_11159"/>